<name>A0A4P7BYX9_9GAMM</name>
<dbReference type="RefSeq" id="WP_134357590.1">
    <property type="nucleotide sequence ID" value="NZ_CP038033.1"/>
</dbReference>
<accession>A0A4P7BYX9</accession>
<dbReference type="Gene3D" id="3.40.50.300">
    <property type="entry name" value="P-loop containing nucleotide triphosphate hydrolases"/>
    <property type="match status" value="1"/>
</dbReference>
<dbReference type="InterPro" id="IPR027417">
    <property type="entry name" value="P-loop_NTPase"/>
</dbReference>
<dbReference type="SUPFAM" id="SSF52540">
    <property type="entry name" value="P-loop containing nucleoside triphosphate hydrolases"/>
    <property type="match status" value="1"/>
</dbReference>
<dbReference type="AlphaFoldDB" id="A0A4P7BYX9"/>
<gene>
    <name evidence="1" type="ORF">E3U44_07600</name>
</gene>
<proteinExistence type="predicted"/>
<evidence type="ECO:0008006" key="3">
    <source>
        <dbReference type="Google" id="ProtNLM"/>
    </source>
</evidence>
<sequence length="303" mass="34628">MNKNNVIITGVPRSGTTLACYLLNKVPNMLALHEPMEVAEFAKLSDDQICKKINDFFFQNRKSLLENKTVISRHVGGKIPSNIVGLSLSQQIRAFPKQFIGSFMGLKLNPKRKLRKAIAVSGEIRIDKELSPDFILCLKHPAAFSAKLDILMNHFPSYAIIRNPLSVLASWNTVKFMWDGHSLIAESLDISLANTLSRINDRIERQLYLLSWFFEKYYSILPVEHIIKYENIVYSGGRALQIIAEQACTLNEALDSKNKNKVYDKEFVISVGERLLNTSGAYWEFYKKESVEMLLQEFEEKNS</sequence>
<evidence type="ECO:0000313" key="1">
    <source>
        <dbReference type="EMBL" id="QBQ54390.1"/>
    </source>
</evidence>
<dbReference type="KEGG" id="nwr:E3U44_07600"/>
<dbReference type="OrthoDB" id="7029230at2"/>
<dbReference type="EMBL" id="CP038033">
    <property type="protein sequence ID" value="QBQ54390.1"/>
    <property type="molecule type" value="Genomic_DNA"/>
</dbReference>
<reference evidence="1 2" key="1">
    <citation type="submission" date="2019-03" db="EMBL/GenBank/DDBJ databases">
        <title>The genome sequence of Nitrosococcus wardiae strain D1FHST reveals the archetypal metabolic capacity of ammonia-oxidizing Gammaproteobacteria.</title>
        <authorList>
            <person name="Wang L."/>
            <person name="Lim C.K."/>
            <person name="Hanson T.E."/>
            <person name="Dang H."/>
            <person name="Klotz M.G."/>
        </authorList>
    </citation>
    <scope>NUCLEOTIDE SEQUENCE [LARGE SCALE GENOMIC DNA]</scope>
    <source>
        <strain evidence="1 2">D1FHS</strain>
    </source>
</reference>
<organism evidence="1 2">
    <name type="scientific">Nitrosococcus wardiae</name>
    <dbReference type="NCBI Taxonomy" id="1814290"/>
    <lineage>
        <taxon>Bacteria</taxon>
        <taxon>Pseudomonadati</taxon>
        <taxon>Pseudomonadota</taxon>
        <taxon>Gammaproteobacteria</taxon>
        <taxon>Chromatiales</taxon>
        <taxon>Chromatiaceae</taxon>
        <taxon>Nitrosococcus</taxon>
    </lineage>
</organism>
<dbReference type="Proteomes" id="UP000294325">
    <property type="component" value="Chromosome"/>
</dbReference>
<protein>
    <recommendedName>
        <fullName evidence="3">Sulfotransferase</fullName>
    </recommendedName>
</protein>
<evidence type="ECO:0000313" key="2">
    <source>
        <dbReference type="Proteomes" id="UP000294325"/>
    </source>
</evidence>
<keyword evidence="2" id="KW-1185">Reference proteome</keyword>